<gene>
    <name evidence="2" type="ORF">OUY24_14890</name>
</gene>
<feature type="chain" id="PRO_5045250701" description="Lipoprotein" evidence="1">
    <location>
        <begin position="18"/>
        <end position="49"/>
    </location>
</feature>
<evidence type="ECO:0000313" key="2">
    <source>
        <dbReference type="EMBL" id="MDA0641914.1"/>
    </source>
</evidence>
<dbReference type="Proteomes" id="UP001212498">
    <property type="component" value="Unassembled WGS sequence"/>
</dbReference>
<proteinExistence type="predicted"/>
<evidence type="ECO:0008006" key="4">
    <source>
        <dbReference type="Google" id="ProtNLM"/>
    </source>
</evidence>
<organism evidence="2 3">
    <name type="scientific">Nonomuraea ferruginea</name>
    <dbReference type="NCBI Taxonomy" id="46174"/>
    <lineage>
        <taxon>Bacteria</taxon>
        <taxon>Bacillati</taxon>
        <taxon>Actinomycetota</taxon>
        <taxon>Actinomycetes</taxon>
        <taxon>Streptosporangiales</taxon>
        <taxon>Streptosporangiaceae</taxon>
        <taxon>Nonomuraea</taxon>
    </lineage>
</organism>
<sequence length="49" mass="4650">MTKVLFGAVLVAGCATAAAGVVFATPKPVPEPVPAIPASSASCPAPTGE</sequence>
<protein>
    <recommendedName>
        <fullName evidence="4">Lipoprotein</fullName>
    </recommendedName>
</protein>
<evidence type="ECO:0000313" key="3">
    <source>
        <dbReference type="Proteomes" id="UP001212498"/>
    </source>
</evidence>
<feature type="signal peptide" evidence="1">
    <location>
        <begin position="1"/>
        <end position="17"/>
    </location>
</feature>
<dbReference type="RefSeq" id="WP_271276611.1">
    <property type="nucleotide sequence ID" value="NZ_BAABFD010000019.1"/>
</dbReference>
<reference evidence="2 3" key="1">
    <citation type="submission" date="2022-11" db="EMBL/GenBank/DDBJ databases">
        <title>Nonomuraea corallina sp. nov., a new species of the genus Nonomuraea isolated from sea side sediment in Thai sea.</title>
        <authorList>
            <person name="Ngamcharungchit C."/>
            <person name="Matsumoto A."/>
            <person name="Suriyachadkun C."/>
            <person name="Panbangred W."/>
            <person name="Inahashi Y."/>
            <person name="Intra B."/>
        </authorList>
    </citation>
    <scope>NUCLEOTIDE SEQUENCE [LARGE SCALE GENOMIC DNA]</scope>
    <source>
        <strain evidence="2 3">DSM 43553</strain>
    </source>
</reference>
<keyword evidence="1" id="KW-0732">Signal</keyword>
<evidence type="ECO:0000256" key="1">
    <source>
        <dbReference type="SAM" id="SignalP"/>
    </source>
</evidence>
<comment type="caution">
    <text evidence="2">The sequence shown here is derived from an EMBL/GenBank/DDBJ whole genome shotgun (WGS) entry which is preliminary data.</text>
</comment>
<keyword evidence="3" id="KW-1185">Reference proteome</keyword>
<dbReference type="EMBL" id="JAPNUD010000032">
    <property type="protein sequence ID" value="MDA0641914.1"/>
    <property type="molecule type" value="Genomic_DNA"/>
</dbReference>
<name>A0ABT4SXY4_9ACTN</name>
<accession>A0ABT4SXY4</accession>